<proteinExistence type="predicted"/>
<protein>
    <submittedName>
        <fullName evidence="2">Uncharacterized protein</fullName>
    </submittedName>
</protein>
<organism evidence="2 3">
    <name type="scientific">Verminephrobacter aporrectodeae subsp. tuberculatae</name>
    <dbReference type="NCBI Taxonomy" id="1110392"/>
    <lineage>
        <taxon>Bacteria</taxon>
        <taxon>Pseudomonadati</taxon>
        <taxon>Pseudomonadota</taxon>
        <taxon>Betaproteobacteria</taxon>
        <taxon>Burkholderiales</taxon>
        <taxon>Comamonadaceae</taxon>
        <taxon>Verminephrobacter</taxon>
    </lineage>
</organism>
<feature type="signal peptide" evidence="1">
    <location>
        <begin position="1"/>
        <end position="31"/>
    </location>
</feature>
<gene>
    <name evidence="2" type="ORF">D5039_07885</name>
</gene>
<evidence type="ECO:0000256" key="1">
    <source>
        <dbReference type="SAM" id="SignalP"/>
    </source>
</evidence>
<evidence type="ECO:0000313" key="3">
    <source>
        <dbReference type="Proteomes" id="UP001208935"/>
    </source>
</evidence>
<reference evidence="3" key="1">
    <citation type="submission" date="2023-07" db="EMBL/GenBank/DDBJ databases">
        <title>Verminephrobacter genomes.</title>
        <authorList>
            <person name="Lund M.B."/>
        </authorList>
    </citation>
    <scope>NUCLEOTIDE SEQUENCE [LARGE SCALE GENOMIC DNA]</scope>
    <source>
        <strain evidence="3">AtM5-05</strain>
    </source>
</reference>
<keyword evidence="1" id="KW-0732">Signal</keyword>
<name>A0ABT3KRX4_9BURK</name>
<dbReference type="EMBL" id="QZCW01000001">
    <property type="protein sequence ID" value="MCW5321084.1"/>
    <property type="molecule type" value="Genomic_DNA"/>
</dbReference>
<sequence length="200" mass="19903">MDKPLAIPAHSRRMLPLLAATAALWGTPGHAAFNSGSTGADGALDVSVNTEIVLPPSGVLNYTSINIPVGVTVTFKKNVTNTPVYLLVSGNVTVAGILDIRGAHGKATGTYGDGALGDDGIPGVGGPGGYDGGRGGRQDAALTPTIIRGGPVLGPGGGAGGTEGGDGCSASGYYQYYGIGGAYAAAAYQHTRRPTVIRRP</sequence>
<dbReference type="Proteomes" id="UP001208935">
    <property type="component" value="Unassembled WGS sequence"/>
</dbReference>
<comment type="caution">
    <text evidence="2">The sequence shown here is derived from an EMBL/GenBank/DDBJ whole genome shotgun (WGS) entry which is preliminary data.</text>
</comment>
<accession>A0ABT3KRX4</accession>
<feature type="chain" id="PRO_5045446977" evidence="1">
    <location>
        <begin position="32"/>
        <end position="200"/>
    </location>
</feature>
<keyword evidence="3" id="KW-1185">Reference proteome</keyword>
<evidence type="ECO:0000313" key="2">
    <source>
        <dbReference type="EMBL" id="MCW5321084.1"/>
    </source>
</evidence>